<evidence type="ECO:0000313" key="6">
    <source>
        <dbReference type="Proteomes" id="UP001236507"/>
    </source>
</evidence>
<organism evidence="5 6">
    <name type="scientific">Flectobacillus roseus</name>
    <dbReference type="NCBI Taxonomy" id="502259"/>
    <lineage>
        <taxon>Bacteria</taxon>
        <taxon>Pseudomonadati</taxon>
        <taxon>Bacteroidota</taxon>
        <taxon>Cytophagia</taxon>
        <taxon>Cytophagales</taxon>
        <taxon>Flectobacillaceae</taxon>
        <taxon>Flectobacillus</taxon>
    </lineage>
</organism>
<evidence type="ECO:0000259" key="2">
    <source>
        <dbReference type="Pfam" id="PF25917"/>
    </source>
</evidence>
<dbReference type="SUPFAM" id="SSF111369">
    <property type="entry name" value="HlyD-like secretion proteins"/>
    <property type="match status" value="1"/>
</dbReference>
<accession>A0ABT6Y3Z8</accession>
<evidence type="ECO:0000259" key="4">
    <source>
        <dbReference type="Pfam" id="PF25989"/>
    </source>
</evidence>
<dbReference type="RefSeq" id="WP_166576650.1">
    <property type="nucleotide sequence ID" value="NZ_JASHIF010000002.1"/>
</dbReference>
<dbReference type="EMBL" id="JASHIF010000002">
    <property type="protein sequence ID" value="MDI9858189.1"/>
    <property type="molecule type" value="Genomic_DNA"/>
</dbReference>
<dbReference type="Pfam" id="PF25989">
    <property type="entry name" value="YknX_C"/>
    <property type="match status" value="1"/>
</dbReference>
<dbReference type="Gene3D" id="2.40.420.20">
    <property type="match status" value="1"/>
</dbReference>
<dbReference type="InterPro" id="IPR058637">
    <property type="entry name" value="YknX-like_C"/>
</dbReference>
<name>A0ABT6Y3Z8_9BACT</name>
<evidence type="ECO:0000313" key="5">
    <source>
        <dbReference type="EMBL" id="MDI9858189.1"/>
    </source>
</evidence>
<dbReference type="Gene3D" id="2.40.30.170">
    <property type="match status" value="1"/>
</dbReference>
<dbReference type="Gene3D" id="1.10.287.470">
    <property type="entry name" value="Helix hairpin bin"/>
    <property type="match status" value="1"/>
</dbReference>
<protein>
    <submittedName>
        <fullName evidence="5">Efflux RND transporter periplasmic adaptor subunit</fullName>
    </submittedName>
</protein>
<comment type="caution">
    <text evidence="5">The sequence shown here is derived from an EMBL/GenBank/DDBJ whole genome shotgun (WGS) entry which is preliminary data.</text>
</comment>
<gene>
    <name evidence="5" type="ORF">QM524_03095</name>
</gene>
<sequence>MKTHFSPLTPKVAVALCLLMAGCHSKKKEESGKKEDKPVIVDVVVAYPESVANVIEANGSVVANEYVELHPEISGRLTFLNVPEGTTVAKGTIIAKIYDGDLQAQLLKQKVQLELAEKTEQRLSKLLAVNGINQADYDAALNTVNSLKADMVYTQALLEKTVLKAPFAGTVGLRKVSNGAYVTPTTIIATIQQTSVLKVDFTLPEEYSTAIKKGSVVDVEIDAGGKTRCKANVIAVEPQINLTTRNIQVRAILQKCNANPGTFAKVYINSAVDKNSIMIPTNAVIPDDKNKKLVLVKNGKAVFTDVTTGVRTEEFVEIKSGVSMGDTVVVGGVLFARDGKEVKVRKVERSDK</sequence>
<dbReference type="Gene3D" id="2.40.50.100">
    <property type="match status" value="1"/>
</dbReference>
<dbReference type="Proteomes" id="UP001236507">
    <property type="component" value="Unassembled WGS sequence"/>
</dbReference>
<evidence type="ECO:0000256" key="1">
    <source>
        <dbReference type="ARBA" id="ARBA00009477"/>
    </source>
</evidence>
<dbReference type="PANTHER" id="PTHR30469:SF36">
    <property type="entry name" value="BLL3903 PROTEIN"/>
    <property type="match status" value="1"/>
</dbReference>
<dbReference type="Pfam" id="PF25954">
    <property type="entry name" value="Beta-barrel_RND_2"/>
    <property type="match status" value="1"/>
</dbReference>
<dbReference type="InterPro" id="IPR058792">
    <property type="entry name" value="Beta-barrel_RND_2"/>
</dbReference>
<reference evidence="5 6" key="1">
    <citation type="submission" date="2023-05" db="EMBL/GenBank/DDBJ databases">
        <title>Novel species of genus Flectobacillus isolated from stream in China.</title>
        <authorList>
            <person name="Lu H."/>
        </authorList>
    </citation>
    <scope>NUCLEOTIDE SEQUENCE [LARGE SCALE GENOMIC DNA]</scope>
    <source>
        <strain evidence="5 6">KCTC 42575</strain>
    </source>
</reference>
<feature type="domain" description="YknX-like C-terminal permuted SH3-like" evidence="4">
    <location>
        <begin position="277"/>
        <end position="344"/>
    </location>
</feature>
<proteinExistence type="inferred from homology"/>
<feature type="domain" description="CusB-like beta-barrel" evidence="3">
    <location>
        <begin position="200"/>
        <end position="270"/>
    </location>
</feature>
<dbReference type="NCBIfam" id="TIGR01730">
    <property type="entry name" value="RND_mfp"/>
    <property type="match status" value="1"/>
</dbReference>
<dbReference type="Pfam" id="PF25917">
    <property type="entry name" value="BSH_RND"/>
    <property type="match status" value="1"/>
</dbReference>
<dbReference type="InterPro" id="IPR058625">
    <property type="entry name" value="MdtA-like_BSH"/>
</dbReference>
<dbReference type="InterPro" id="IPR006143">
    <property type="entry name" value="RND_pump_MFP"/>
</dbReference>
<feature type="domain" description="Multidrug resistance protein MdtA-like barrel-sandwich hybrid" evidence="2">
    <location>
        <begin position="66"/>
        <end position="184"/>
    </location>
</feature>
<dbReference type="PANTHER" id="PTHR30469">
    <property type="entry name" value="MULTIDRUG RESISTANCE PROTEIN MDTA"/>
    <property type="match status" value="1"/>
</dbReference>
<comment type="similarity">
    <text evidence="1">Belongs to the membrane fusion protein (MFP) (TC 8.A.1) family.</text>
</comment>
<keyword evidence="6" id="KW-1185">Reference proteome</keyword>
<dbReference type="PROSITE" id="PS51257">
    <property type="entry name" value="PROKAR_LIPOPROTEIN"/>
    <property type="match status" value="1"/>
</dbReference>
<evidence type="ECO:0000259" key="3">
    <source>
        <dbReference type="Pfam" id="PF25954"/>
    </source>
</evidence>